<organism evidence="16 17">
    <name type="scientific">Varroa destructor</name>
    <name type="common">Honeybee mite</name>
    <dbReference type="NCBI Taxonomy" id="109461"/>
    <lineage>
        <taxon>Eukaryota</taxon>
        <taxon>Metazoa</taxon>
        <taxon>Ecdysozoa</taxon>
        <taxon>Arthropoda</taxon>
        <taxon>Chelicerata</taxon>
        <taxon>Arachnida</taxon>
        <taxon>Acari</taxon>
        <taxon>Parasitiformes</taxon>
        <taxon>Mesostigmata</taxon>
        <taxon>Gamasina</taxon>
        <taxon>Dermanyssoidea</taxon>
        <taxon>Varroidae</taxon>
        <taxon>Varroa</taxon>
    </lineage>
</organism>
<dbReference type="CDD" id="cd02885">
    <property type="entry name" value="NUDIX_IPP_Isomerase"/>
    <property type="match status" value="1"/>
</dbReference>
<dbReference type="InterPro" id="IPR011876">
    <property type="entry name" value="IsopentenylPP_isomerase_typ1"/>
</dbReference>
<comment type="function">
    <text evidence="3">Catalyzes the 1,3-allylic rearrangement of the homoallylic substrate isopentenyl (IPP) to its highly electrophilic allylic isomer, dimethylallyl diphosphate (DMAPP).</text>
</comment>
<dbReference type="GO" id="GO:0006695">
    <property type="term" value="P:cholesterol biosynthetic process"/>
    <property type="evidence" value="ECO:0007669"/>
    <property type="project" value="UniProtKB-KW"/>
</dbReference>
<evidence type="ECO:0000256" key="3">
    <source>
        <dbReference type="ARBA" id="ARBA00003951"/>
    </source>
</evidence>
<evidence type="ECO:0000256" key="14">
    <source>
        <dbReference type="ARBA" id="ARBA00023235"/>
    </source>
</evidence>
<feature type="domain" description="Nudix hydrolase" evidence="15">
    <location>
        <begin position="68"/>
        <end position="219"/>
    </location>
</feature>
<dbReference type="SUPFAM" id="SSF55811">
    <property type="entry name" value="Nudix"/>
    <property type="match status" value="1"/>
</dbReference>
<dbReference type="PROSITE" id="PS51462">
    <property type="entry name" value="NUDIX"/>
    <property type="match status" value="1"/>
</dbReference>
<dbReference type="PANTHER" id="PTHR10885:SF0">
    <property type="entry name" value="ISOPENTENYL-DIPHOSPHATE DELTA-ISOMERASE"/>
    <property type="match status" value="1"/>
</dbReference>
<dbReference type="Pfam" id="PF00293">
    <property type="entry name" value="NUDIX"/>
    <property type="match status" value="1"/>
</dbReference>
<keyword evidence="7" id="KW-0444">Lipid biosynthesis</keyword>
<dbReference type="KEGG" id="vde:111242906"/>
<dbReference type="InterPro" id="IPR000086">
    <property type="entry name" value="NUDIX_hydrolase_dom"/>
</dbReference>
<evidence type="ECO:0000256" key="12">
    <source>
        <dbReference type="ARBA" id="ARBA00023098"/>
    </source>
</evidence>
<dbReference type="FunCoup" id="A0A7M7IWG1">
    <property type="interactions" value="1278"/>
</dbReference>
<evidence type="ECO:0000256" key="13">
    <source>
        <dbReference type="ARBA" id="ARBA00023229"/>
    </source>
</evidence>
<keyword evidence="9" id="KW-1207">Sterol metabolism</keyword>
<keyword evidence="12" id="KW-0443">Lipid metabolism</keyword>
<keyword evidence="10" id="KW-0460">Magnesium</keyword>
<evidence type="ECO:0000256" key="1">
    <source>
        <dbReference type="ARBA" id="ARBA00000374"/>
    </source>
</evidence>
<accession>A0A7M7IWG1</accession>
<keyword evidence="13" id="KW-0414">Isoprene biosynthesis</keyword>
<evidence type="ECO:0000256" key="8">
    <source>
        <dbReference type="ARBA" id="ARBA00022723"/>
    </source>
</evidence>
<keyword evidence="11" id="KW-0752">Steroid biosynthesis</keyword>
<evidence type="ECO:0000313" key="16">
    <source>
        <dbReference type="EnsemblMetazoa" id="XP_022643584"/>
    </source>
</evidence>
<dbReference type="GeneID" id="111242906"/>
<dbReference type="PIRSF" id="PIRSF018427">
    <property type="entry name" value="Isopntndiph_ism"/>
    <property type="match status" value="1"/>
</dbReference>
<dbReference type="GO" id="GO:0050992">
    <property type="term" value="P:dimethylallyl diphosphate biosynthetic process"/>
    <property type="evidence" value="ECO:0007669"/>
    <property type="project" value="UniProtKB-UniPathway"/>
</dbReference>
<dbReference type="UniPathway" id="UPA00059">
    <property type="reaction ID" value="UER00104"/>
</dbReference>
<dbReference type="GO" id="GO:0009240">
    <property type="term" value="P:isopentenyl diphosphate biosynthetic process"/>
    <property type="evidence" value="ECO:0007669"/>
    <property type="project" value="TreeGrafter"/>
</dbReference>
<evidence type="ECO:0000256" key="2">
    <source>
        <dbReference type="ARBA" id="ARBA00001946"/>
    </source>
</evidence>
<evidence type="ECO:0000256" key="4">
    <source>
        <dbReference type="ARBA" id="ARBA00004826"/>
    </source>
</evidence>
<evidence type="ECO:0000256" key="10">
    <source>
        <dbReference type="ARBA" id="ARBA00022842"/>
    </source>
</evidence>
<evidence type="ECO:0000256" key="11">
    <source>
        <dbReference type="ARBA" id="ARBA00022955"/>
    </source>
</evidence>
<keyword evidence="9" id="KW-0753">Steroid metabolism</keyword>
<proteinExistence type="inferred from homology"/>
<keyword evidence="17" id="KW-1185">Reference proteome</keyword>
<dbReference type="GO" id="GO:0046872">
    <property type="term" value="F:metal ion binding"/>
    <property type="evidence" value="ECO:0007669"/>
    <property type="project" value="UniProtKB-KW"/>
</dbReference>
<dbReference type="GO" id="GO:0004452">
    <property type="term" value="F:isopentenyl-diphosphate delta-isomerase activity"/>
    <property type="evidence" value="ECO:0007669"/>
    <property type="project" value="UniProtKB-EC"/>
</dbReference>
<comment type="catalytic activity">
    <reaction evidence="1">
        <text>isopentenyl diphosphate = dimethylallyl diphosphate</text>
        <dbReference type="Rhea" id="RHEA:23284"/>
        <dbReference type="ChEBI" id="CHEBI:57623"/>
        <dbReference type="ChEBI" id="CHEBI:128769"/>
        <dbReference type="EC" id="5.3.3.2"/>
    </reaction>
</comment>
<keyword evidence="9" id="KW-0152">Cholesterol biosynthesis</keyword>
<dbReference type="EC" id="5.3.3.2" evidence="6"/>
<keyword evidence="9" id="KW-0153">Cholesterol metabolism</keyword>
<evidence type="ECO:0000313" key="17">
    <source>
        <dbReference type="Proteomes" id="UP000594260"/>
    </source>
</evidence>
<dbReference type="EnsemblMetazoa" id="XM_022787849">
    <property type="protein sequence ID" value="XP_022643584"/>
    <property type="gene ID" value="LOC111242906"/>
</dbReference>
<dbReference type="Proteomes" id="UP000594260">
    <property type="component" value="Unplaced"/>
</dbReference>
<dbReference type="OrthoDB" id="510307at2759"/>
<evidence type="ECO:0000256" key="7">
    <source>
        <dbReference type="ARBA" id="ARBA00022516"/>
    </source>
</evidence>
<comment type="pathway">
    <text evidence="4">Isoprenoid biosynthesis; dimethylallyl diphosphate biosynthesis; dimethylallyl diphosphate from isopentenyl diphosphate: step 1/1.</text>
</comment>
<evidence type="ECO:0000259" key="15">
    <source>
        <dbReference type="PROSITE" id="PS51462"/>
    </source>
</evidence>
<keyword evidence="14" id="KW-0413">Isomerase</keyword>
<dbReference type="OMA" id="KAPFDNG"/>
<protein>
    <recommendedName>
        <fullName evidence="6">isopentenyl-diphosphate Delta-isomerase</fullName>
        <ecNumber evidence="6">5.3.3.2</ecNumber>
    </recommendedName>
</protein>
<dbReference type="GO" id="GO:0005737">
    <property type="term" value="C:cytoplasm"/>
    <property type="evidence" value="ECO:0007669"/>
    <property type="project" value="TreeGrafter"/>
</dbReference>
<name>A0A7M7IWG1_VARDE</name>
<sequence length="248" mass="28538">MYRETNPVHPANAAATSLSNDEPCLKNLDPQQIKFLDEECILVDENDNAIGTASKKECHLMANIRKGMLHRAFSVFLFNSVGELLITQRSDEKITFPGYFTNTCCSHPLAIPSEHTEDPLIGVKRAAHRRMVSELGISPEELPLESFHYLTRIKYMAASNDVWGEHEIDYILFIQRDIKCLRPNPNEVTSTIYLPRDKIDYFVECLSGTNKSLTPWFQLILDIFLKKWWDNLENLKAFESHDVIHNLN</sequence>
<dbReference type="RefSeq" id="XP_022643584.1">
    <property type="nucleotide sequence ID" value="XM_022787849.1"/>
</dbReference>
<dbReference type="Gene3D" id="3.90.79.10">
    <property type="entry name" value="Nucleoside Triphosphate Pyrophosphohydrolase"/>
    <property type="match status" value="1"/>
</dbReference>
<dbReference type="PANTHER" id="PTHR10885">
    <property type="entry name" value="ISOPENTENYL-DIPHOSPHATE DELTA-ISOMERASE"/>
    <property type="match status" value="1"/>
</dbReference>
<dbReference type="InParanoid" id="A0A7M7IWG1"/>
<evidence type="ECO:0000256" key="6">
    <source>
        <dbReference type="ARBA" id="ARBA00012057"/>
    </source>
</evidence>
<keyword evidence="8" id="KW-0479">Metal-binding</keyword>
<dbReference type="AlphaFoldDB" id="A0A7M7IWG1"/>
<comment type="similarity">
    <text evidence="5">Belongs to the IPP isomerase type 1 family.</text>
</comment>
<evidence type="ECO:0000256" key="9">
    <source>
        <dbReference type="ARBA" id="ARBA00022778"/>
    </source>
</evidence>
<keyword evidence="9" id="KW-0756">Sterol biosynthesis</keyword>
<dbReference type="FunFam" id="3.90.79.10:FF:000012">
    <property type="entry name" value="Isopentenyl-diphosphate Delta-isomerase 1"/>
    <property type="match status" value="1"/>
</dbReference>
<dbReference type="NCBIfam" id="TIGR02150">
    <property type="entry name" value="IPP_isom_1"/>
    <property type="match status" value="1"/>
</dbReference>
<dbReference type="InterPro" id="IPR015797">
    <property type="entry name" value="NUDIX_hydrolase-like_dom_sf"/>
</dbReference>
<evidence type="ECO:0000256" key="5">
    <source>
        <dbReference type="ARBA" id="ARBA00007579"/>
    </source>
</evidence>
<comment type="cofactor">
    <cofactor evidence="2">
        <name>Mg(2+)</name>
        <dbReference type="ChEBI" id="CHEBI:18420"/>
    </cofactor>
</comment>
<reference evidence="16" key="1">
    <citation type="submission" date="2021-01" db="UniProtKB">
        <authorList>
            <consortium name="EnsemblMetazoa"/>
        </authorList>
    </citation>
    <scope>IDENTIFICATION</scope>
</reference>